<evidence type="ECO:0000256" key="6">
    <source>
        <dbReference type="SAM" id="SignalP"/>
    </source>
</evidence>
<organism evidence="8 9">
    <name type="scientific">Ameiurus melas</name>
    <name type="common">Black bullhead</name>
    <name type="synonym">Silurus melas</name>
    <dbReference type="NCBI Taxonomy" id="219545"/>
    <lineage>
        <taxon>Eukaryota</taxon>
        <taxon>Metazoa</taxon>
        <taxon>Chordata</taxon>
        <taxon>Craniata</taxon>
        <taxon>Vertebrata</taxon>
        <taxon>Euteleostomi</taxon>
        <taxon>Actinopterygii</taxon>
        <taxon>Neopterygii</taxon>
        <taxon>Teleostei</taxon>
        <taxon>Ostariophysi</taxon>
        <taxon>Siluriformes</taxon>
        <taxon>Ictaluridae</taxon>
        <taxon>Ameiurus</taxon>
    </lineage>
</organism>
<dbReference type="Gene3D" id="2.60.40.10">
    <property type="entry name" value="Immunoglobulins"/>
    <property type="match status" value="2"/>
</dbReference>
<dbReference type="InterPro" id="IPR050671">
    <property type="entry name" value="CD300_family_receptors"/>
</dbReference>
<feature type="transmembrane region" description="Helical" evidence="5">
    <location>
        <begin position="233"/>
        <end position="255"/>
    </location>
</feature>
<evidence type="ECO:0000256" key="2">
    <source>
        <dbReference type="ARBA" id="ARBA00022692"/>
    </source>
</evidence>
<gene>
    <name evidence="8" type="ORF">AMELA_G00234980</name>
</gene>
<feature type="chain" id="PRO_5029587863" description="Immunoglobulin domain-containing protein" evidence="6">
    <location>
        <begin position="21"/>
        <end position="333"/>
    </location>
</feature>
<keyword evidence="2 5" id="KW-0812">Transmembrane</keyword>
<name>A0A7J5ZXY0_AMEME</name>
<dbReference type="EMBL" id="JAAGNN010000021">
    <property type="protein sequence ID" value="KAF4075485.1"/>
    <property type="molecule type" value="Genomic_DNA"/>
</dbReference>
<dbReference type="GO" id="GO:0004888">
    <property type="term" value="F:transmembrane signaling receptor activity"/>
    <property type="evidence" value="ECO:0007669"/>
    <property type="project" value="TreeGrafter"/>
</dbReference>
<proteinExistence type="predicted"/>
<dbReference type="Proteomes" id="UP000593565">
    <property type="component" value="Unassembled WGS sequence"/>
</dbReference>
<feature type="region of interest" description="Disordered" evidence="4">
    <location>
        <begin position="308"/>
        <end position="333"/>
    </location>
</feature>
<keyword evidence="9" id="KW-1185">Reference proteome</keyword>
<dbReference type="PANTHER" id="PTHR11860">
    <property type="entry name" value="POLYMERIC-IMMUNOGLOBULIN RECEPTOR"/>
    <property type="match status" value="1"/>
</dbReference>
<feature type="region of interest" description="Disordered" evidence="4">
    <location>
        <begin position="262"/>
        <end position="295"/>
    </location>
</feature>
<dbReference type="InterPro" id="IPR013106">
    <property type="entry name" value="Ig_V-set"/>
</dbReference>
<dbReference type="InterPro" id="IPR013783">
    <property type="entry name" value="Ig-like_fold"/>
</dbReference>
<protein>
    <recommendedName>
        <fullName evidence="7">Immunoglobulin domain-containing protein</fullName>
    </recommendedName>
</protein>
<feature type="signal peptide" evidence="6">
    <location>
        <begin position="1"/>
        <end position="20"/>
    </location>
</feature>
<comment type="caution">
    <text evidence="8">The sequence shown here is derived from an EMBL/GenBank/DDBJ whole genome shotgun (WGS) entry which is preliminary data.</text>
</comment>
<dbReference type="InterPro" id="IPR003599">
    <property type="entry name" value="Ig_sub"/>
</dbReference>
<dbReference type="InterPro" id="IPR036179">
    <property type="entry name" value="Ig-like_dom_sf"/>
</dbReference>
<accession>A0A7J5ZXY0</accession>
<dbReference type="GO" id="GO:0005886">
    <property type="term" value="C:plasma membrane"/>
    <property type="evidence" value="ECO:0007669"/>
    <property type="project" value="TreeGrafter"/>
</dbReference>
<dbReference type="SUPFAM" id="SSF48726">
    <property type="entry name" value="Immunoglobulin"/>
    <property type="match status" value="2"/>
</dbReference>
<dbReference type="PANTHER" id="PTHR11860:SF111">
    <property type="entry name" value="IMMUNOGLOBULIN SUBTYPE DOMAIN-CONTAINING PROTEIN"/>
    <property type="match status" value="1"/>
</dbReference>
<feature type="domain" description="Immunoglobulin" evidence="7">
    <location>
        <begin position="20"/>
        <end position="111"/>
    </location>
</feature>
<evidence type="ECO:0000313" key="8">
    <source>
        <dbReference type="EMBL" id="KAF4075485.1"/>
    </source>
</evidence>
<evidence type="ECO:0000313" key="9">
    <source>
        <dbReference type="Proteomes" id="UP000593565"/>
    </source>
</evidence>
<feature type="domain" description="Immunoglobulin" evidence="7">
    <location>
        <begin position="119"/>
        <end position="220"/>
    </location>
</feature>
<reference evidence="8 9" key="1">
    <citation type="submission" date="2020-02" db="EMBL/GenBank/DDBJ databases">
        <title>A chromosome-scale genome assembly of the black bullhead catfish (Ameiurus melas).</title>
        <authorList>
            <person name="Wen M."/>
            <person name="Zham M."/>
            <person name="Cabau C."/>
            <person name="Klopp C."/>
            <person name="Donnadieu C."/>
            <person name="Roques C."/>
            <person name="Bouchez O."/>
            <person name="Lampietro C."/>
            <person name="Jouanno E."/>
            <person name="Herpin A."/>
            <person name="Louis A."/>
            <person name="Berthelot C."/>
            <person name="Parey E."/>
            <person name="Roest-Crollius H."/>
            <person name="Braasch I."/>
            <person name="Postlethwait J."/>
            <person name="Robinson-Rechavi M."/>
            <person name="Echchiki A."/>
            <person name="Begum T."/>
            <person name="Montfort J."/>
            <person name="Schartl M."/>
            <person name="Bobe J."/>
            <person name="Guiguen Y."/>
        </authorList>
    </citation>
    <scope>NUCLEOTIDE SEQUENCE [LARGE SCALE GENOMIC DNA]</scope>
    <source>
        <strain evidence="8">M_S1</strain>
        <tissue evidence="8">Blood</tissue>
    </source>
</reference>
<sequence length="333" mass="37285">MMKMCLIFTLYLISAQTGCSEMVKGYRGGSVIINCKYNSQQYSNHTKYFCRITEEDCRNAQKWDIKGKFFAADDISAGVYSVLIRNLSQEDGGKYRFKVGNQMVSNTLHVENGLYDEQSFSHTSHPGDMVTFSCTYPETHKNDLKSVYRVTNQSISAIIFTYAESEEKGRYVLNVSSTDSVINMSISNVTVEDRGLYLCGVSMSMSTYVTIFSEMQLQVSATSSNTPSPRSSVIGIIVYVGLAVLLIVGFVLIFYKLWSTKSKGASSSSDDRGNICEERETERGKTGAYSPYYDEIPDTQTKTVYAVAKKPETRRISPNPDVHYDDGRRSVSL</sequence>
<evidence type="ECO:0000259" key="7">
    <source>
        <dbReference type="SMART" id="SM00409"/>
    </source>
</evidence>
<evidence type="ECO:0000256" key="4">
    <source>
        <dbReference type="SAM" id="MobiDB-lite"/>
    </source>
</evidence>
<feature type="compositionally biased region" description="Basic and acidic residues" evidence="4">
    <location>
        <begin position="322"/>
        <end position="333"/>
    </location>
</feature>
<keyword evidence="5" id="KW-1133">Transmembrane helix</keyword>
<comment type="subcellular location">
    <subcellularLocation>
        <location evidence="1">Membrane</location>
    </subcellularLocation>
</comment>
<evidence type="ECO:0000256" key="5">
    <source>
        <dbReference type="SAM" id="Phobius"/>
    </source>
</evidence>
<feature type="compositionally biased region" description="Basic and acidic residues" evidence="4">
    <location>
        <begin position="269"/>
        <end position="285"/>
    </location>
</feature>
<dbReference type="AlphaFoldDB" id="A0A7J5ZXY0"/>
<dbReference type="SMART" id="SM00409">
    <property type="entry name" value="IG"/>
    <property type="match status" value="2"/>
</dbReference>
<evidence type="ECO:0000256" key="1">
    <source>
        <dbReference type="ARBA" id="ARBA00004370"/>
    </source>
</evidence>
<keyword evidence="6" id="KW-0732">Signal</keyword>
<dbReference type="Pfam" id="PF07686">
    <property type="entry name" value="V-set"/>
    <property type="match status" value="1"/>
</dbReference>
<keyword evidence="3 5" id="KW-0472">Membrane</keyword>
<evidence type="ECO:0000256" key="3">
    <source>
        <dbReference type="ARBA" id="ARBA00023136"/>
    </source>
</evidence>